<protein>
    <recommendedName>
        <fullName evidence="4">Spore coat protein U domain-containing protein</fullName>
    </recommendedName>
</protein>
<dbReference type="EMBL" id="JBHLYR010000031">
    <property type="protein sequence ID" value="MFB9992326.1"/>
    <property type="molecule type" value="Genomic_DNA"/>
</dbReference>
<organism evidence="2 3">
    <name type="scientific">Deinococcus oregonensis</name>
    <dbReference type="NCBI Taxonomy" id="1805970"/>
    <lineage>
        <taxon>Bacteria</taxon>
        <taxon>Thermotogati</taxon>
        <taxon>Deinococcota</taxon>
        <taxon>Deinococci</taxon>
        <taxon>Deinococcales</taxon>
        <taxon>Deinococcaceae</taxon>
        <taxon>Deinococcus</taxon>
    </lineage>
</organism>
<accession>A0ABV6AXU6</accession>
<dbReference type="RefSeq" id="WP_380008982.1">
    <property type="nucleotide sequence ID" value="NZ_JBHLYR010000031.1"/>
</dbReference>
<evidence type="ECO:0008006" key="4">
    <source>
        <dbReference type="Google" id="ProtNLM"/>
    </source>
</evidence>
<keyword evidence="3" id="KW-1185">Reference proteome</keyword>
<keyword evidence="1" id="KW-0732">Signal</keyword>
<feature type="signal peptide" evidence="1">
    <location>
        <begin position="1"/>
        <end position="18"/>
    </location>
</feature>
<reference evidence="2 3" key="1">
    <citation type="submission" date="2024-09" db="EMBL/GenBank/DDBJ databases">
        <authorList>
            <person name="Sun Q."/>
            <person name="Mori K."/>
        </authorList>
    </citation>
    <scope>NUCLEOTIDE SEQUENCE [LARGE SCALE GENOMIC DNA]</scope>
    <source>
        <strain evidence="2 3">JCM 13503</strain>
    </source>
</reference>
<dbReference type="Proteomes" id="UP001589733">
    <property type="component" value="Unassembled WGS sequence"/>
</dbReference>
<comment type="caution">
    <text evidence="2">The sequence shown here is derived from an EMBL/GenBank/DDBJ whole genome shotgun (WGS) entry which is preliminary data.</text>
</comment>
<feature type="chain" id="PRO_5046044312" description="Spore coat protein U domain-containing protein" evidence="1">
    <location>
        <begin position="19"/>
        <end position="199"/>
    </location>
</feature>
<gene>
    <name evidence="2" type="ORF">ACFFLM_10160</name>
</gene>
<evidence type="ECO:0000313" key="2">
    <source>
        <dbReference type="EMBL" id="MFB9992326.1"/>
    </source>
</evidence>
<evidence type="ECO:0000256" key="1">
    <source>
        <dbReference type="SAM" id="SignalP"/>
    </source>
</evidence>
<name>A0ABV6AXU6_9DEIO</name>
<proteinExistence type="predicted"/>
<sequence length="199" mass="20619">MKKMMLLAAVLSTSFALAGRAPESASTNMVFGMDVVAGCAVSLADSYSSSPEDATYSGTDATAAVLNITAGNEGAPNFRCQTGTQMTLKSTSSYALGNTADTVLNEQKSASGGGNPFNPTGNTLTTSGRLSLIRAGGVLNNDDKTLEGNYTVTLAEDPFQNGQNGDTWNLSATFQADEGQFEPAIGEYSGTVYVTVDYN</sequence>
<evidence type="ECO:0000313" key="3">
    <source>
        <dbReference type="Proteomes" id="UP001589733"/>
    </source>
</evidence>